<evidence type="ECO:0000313" key="1">
    <source>
        <dbReference type="EMBL" id="TVU19379.1"/>
    </source>
</evidence>
<name>A0A5J9U6U2_9POAL</name>
<organism evidence="1 2">
    <name type="scientific">Eragrostis curvula</name>
    <name type="common">weeping love grass</name>
    <dbReference type="NCBI Taxonomy" id="38414"/>
    <lineage>
        <taxon>Eukaryota</taxon>
        <taxon>Viridiplantae</taxon>
        <taxon>Streptophyta</taxon>
        <taxon>Embryophyta</taxon>
        <taxon>Tracheophyta</taxon>
        <taxon>Spermatophyta</taxon>
        <taxon>Magnoliopsida</taxon>
        <taxon>Liliopsida</taxon>
        <taxon>Poales</taxon>
        <taxon>Poaceae</taxon>
        <taxon>PACMAD clade</taxon>
        <taxon>Chloridoideae</taxon>
        <taxon>Eragrostideae</taxon>
        <taxon>Eragrostidinae</taxon>
        <taxon>Eragrostis</taxon>
    </lineage>
</organism>
<dbReference type="AlphaFoldDB" id="A0A5J9U6U2"/>
<evidence type="ECO:0000313" key="2">
    <source>
        <dbReference type="Proteomes" id="UP000324897"/>
    </source>
</evidence>
<accession>A0A5J9U6U2</accession>
<feature type="non-terminal residue" evidence="1">
    <location>
        <position position="1"/>
    </location>
</feature>
<dbReference type="Proteomes" id="UP000324897">
    <property type="component" value="Chromosome 7"/>
</dbReference>
<dbReference type="Gramene" id="TVU19379">
    <property type="protein sequence ID" value="TVU19379"/>
    <property type="gene ID" value="EJB05_35524"/>
</dbReference>
<gene>
    <name evidence="1" type="ORF">EJB05_35524</name>
</gene>
<keyword evidence="2" id="KW-1185">Reference proteome</keyword>
<dbReference type="EMBL" id="RWGY01000029">
    <property type="protein sequence ID" value="TVU19379.1"/>
    <property type="molecule type" value="Genomic_DNA"/>
</dbReference>
<reference evidence="1 2" key="1">
    <citation type="journal article" date="2019" name="Sci. Rep.">
        <title>A high-quality genome of Eragrostis curvula grass provides insights into Poaceae evolution and supports new strategies to enhance forage quality.</title>
        <authorList>
            <person name="Carballo J."/>
            <person name="Santos B.A.C.M."/>
            <person name="Zappacosta D."/>
            <person name="Garbus I."/>
            <person name="Selva J.P."/>
            <person name="Gallo C.A."/>
            <person name="Diaz A."/>
            <person name="Albertini E."/>
            <person name="Caccamo M."/>
            <person name="Echenique V."/>
        </authorList>
    </citation>
    <scope>NUCLEOTIDE SEQUENCE [LARGE SCALE GENOMIC DNA]</scope>
    <source>
        <strain evidence="2">cv. Victoria</strain>
        <tissue evidence="1">Leaf</tissue>
    </source>
</reference>
<proteinExistence type="predicted"/>
<sequence>MVGDAAGRLRGARGRGLSHVRALGHVRGLWFPSSSPSVEVAATPSSCFVNKIGCRFRVSGRRRWWGGEEGVGASFGFLFPVFSGGFPVRAGGVGSKVFCLASTTARPFVPAESGPGGPSC</sequence>
<comment type="caution">
    <text evidence="1">The sequence shown here is derived from an EMBL/GenBank/DDBJ whole genome shotgun (WGS) entry which is preliminary data.</text>
</comment>
<protein>
    <submittedName>
        <fullName evidence="1">Uncharacterized protein</fullName>
    </submittedName>
</protein>